<keyword evidence="8" id="KW-0406">Ion transport</keyword>
<dbReference type="AlphaFoldDB" id="A0A4D7CSD0"/>
<keyword evidence="13" id="KW-1185">Reference proteome</keyword>
<evidence type="ECO:0000259" key="11">
    <source>
        <dbReference type="Pfam" id="PF00999"/>
    </source>
</evidence>
<keyword evidence="6" id="KW-1133">Transmembrane helix</keyword>
<evidence type="ECO:0000256" key="1">
    <source>
        <dbReference type="ARBA" id="ARBA00004141"/>
    </source>
</evidence>
<dbReference type="PANTHER" id="PTHR43562:SF3">
    <property type="entry name" value="SODIUM ION_PROTON EXCHANGER (EUROFUNG)"/>
    <property type="match status" value="1"/>
</dbReference>
<evidence type="ECO:0000256" key="10">
    <source>
        <dbReference type="ARBA" id="ARBA00023201"/>
    </source>
</evidence>
<comment type="subcellular location">
    <subcellularLocation>
        <location evidence="1">Membrane</location>
        <topology evidence="1">Multi-pass membrane protein</topology>
    </subcellularLocation>
</comment>
<dbReference type="Proteomes" id="UP000298615">
    <property type="component" value="Chromosome"/>
</dbReference>
<dbReference type="Gene3D" id="1.20.1530.20">
    <property type="match status" value="1"/>
</dbReference>
<comment type="similarity">
    <text evidence="2">Belongs to the monovalent cation:proton antiporter 2 (CPA2) transporter (TC 2.A.37) family.</text>
</comment>
<evidence type="ECO:0000256" key="8">
    <source>
        <dbReference type="ARBA" id="ARBA00023065"/>
    </source>
</evidence>
<keyword evidence="9" id="KW-0472">Membrane</keyword>
<dbReference type="GO" id="GO:0006814">
    <property type="term" value="P:sodium ion transport"/>
    <property type="evidence" value="ECO:0007669"/>
    <property type="project" value="UniProtKB-KW"/>
</dbReference>
<keyword evidence="5" id="KW-0812">Transmembrane</keyword>
<keyword evidence="7" id="KW-0915">Sodium</keyword>
<dbReference type="OrthoDB" id="9793589at2"/>
<evidence type="ECO:0000256" key="6">
    <source>
        <dbReference type="ARBA" id="ARBA00022989"/>
    </source>
</evidence>
<name>A0A4D7CSD0_9ENTE</name>
<dbReference type="EMBL" id="CP039712">
    <property type="protein sequence ID" value="QCI87175.1"/>
    <property type="molecule type" value="Genomic_DNA"/>
</dbReference>
<evidence type="ECO:0000256" key="4">
    <source>
        <dbReference type="ARBA" id="ARBA00022449"/>
    </source>
</evidence>
<dbReference type="GO" id="GO:0015297">
    <property type="term" value="F:antiporter activity"/>
    <property type="evidence" value="ECO:0007669"/>
    <property type="project" value="UniProtKB-KW"/>
</dbReference>
<evidence type="ECO:0000256" key="7">
    <source>
        <dbReference type="ARBA" id="ARBA00023053"/>
    </source>
</evidence>
<keyword evidence="4" id="KW-0050">Antiport</keyword>
<keyword evidence="10" id="KW-0739">Sodium transport</keyword>
<protein>
    <submittedName>
        <fullName evidence="12">Cation:proton antiporter</fullName>
    </submittedName>
</protein>
<dbReference type="Pfam" id="PF00999">
    <property type="entry name" value="Na_H_Exchanger"/>
    <property type="match status" value="1"/>
</dbReference>
<dbReference type="InterPro" id="IPR038770">
    <property type="entry name" value="Na+/solute_symporter_sf"/>
</dbReference>
<sequence length="393" mass="43083">MNILLTLALIILLTKVADTFAIKLGLPSVVGSLLVGILVGPSVLNVIQNDHSIELFSHIGVVLLMFLAGVESDLKILRKHFKPSLVTGLLGVVVPFLSFFLVSRIFNFSDETSLFIGLIFGATSLSITIQVLKELHFIKTKEGSIIIGAAVLDDVIVVIFLNFILNMVNPDTTLIDIVPLLLKNILFFAIVLAIDRFIMPICLKLLKQTKVPEKNVAFSLMLAFLLSFLAEYIGMSDIIGAFFAGILISRTKFAHLVEMKITSTTLSLFAPIFFVSIGLNLSLTNISKNLWLIIVFSILAVITKFVGGYLGGKYEKFDHLSSSIVGASLVSRGEMALILISLGLEKAFINDEIYASLVLVIIITTILAPIILKYFITKFRENEATNEQATITD</sequence>
<dbReference type="InterPro" id="IPR006153">
    <property type="entry name" value="Cation/H_exchanger_TM"/>
</dbReference>
<evidence type="ECO:0000313" key="12">
    <source>
        <dbReference type="EMBL" id="QCI87175.1"/>
    </source>
</evidence>
<evidence type="ECO:0000256" key="5">
    <source>
        <dbReference type="ARBA" id="ARBA00022692"/>
    </source>
</evidence>
<dbReference type="PANTHER" id="PTHR43562">
    <property type="entry name" value="NAPA-TYPE SODIUM/HYDROGEN ANTIPORTER"/>
    <property type="match status" value="1"/>
</dbReference>
<organism evidence="12 13">
    <name type="scientific">Vagococcus zengguangii</name>
    <dbReference type="NCBI Taxonomy" id="2571750"/>
    <lineage>
        <taxon>Bacteria</taxon>
        <taxon>Bacillati</taxon>
        <taxon>Bacillota</taxon>
        <taxon>Bacilli</taxon>
        <taxon>Lactobacillales</taxon>
        <taxon>Enterococcaceae</taxon>
        <taxon>Vagococcus</taxon>
    </lineage>
</organism>
<dbReference type="RefSeq" id="WP_136953997.1">
    <property type="nucleotide sequence ID" value="NZ_CP039712.1"/>
</dbReference>
<dbReference type="KEGG" id="vao:FA707_09640"/>
<reference evidence="12 13" key="1">
    <citation type="submission" date="2019-04" db="EMBL/GenBank/DDBJ databases">
        <title>Vagococcus sp. nov., isolated from faeces of yaks (Bos grunniens).</title>
        <authorList>
            <person name="Ge Y."/>
        </authorList>
    </citation>
    <scope>NUCLEOTIDE SEQUENCE [LARGE SCALE GENOMIC DNA]</scope>
    <source>
        <strain evidence="12 13">MN-17</strain>
    </source>
</reference>
<keyword evidence="3" id="KW-0813">Transport</keyword>
<evidence type="ECO:0000313" key="13">
    <source>
        <dbReference type="Proteomes" id="UP000298615"/>
    </source>
</evidence>
<dbReference type="GO" id="GO:0016020">
    <property type="term" value="C:membrane"/>
    <property type="evidence" value="ECO:0007669"/>
    <property type="project" value="UniProtKB-SubCell"/>
</dbReference>
<evidence type="ECO:0000256" key="9">
    <source>
        <dbReference type="ARBA" id="ARBA00023136"/>
    </source>
</evidence>
<evidence type="ECO:0000256" key="3">
    <source>
        <dbReference type="ARBA" id="ARBA00022448"/>
    </source>
</evidence>
<evidence type="ECO:0000256" key="2">
    <source>
        <dbReference type="ARBA" id="ARBA00005551"/>
    </source>
</evidence>
<proteinExistence type="inferred from homology"/>
<accession>A0A4D7CSD0</accession>
<gene>
    <name evidence="12" type="ORF">FA707_09640</name>
</gene>
<dbReference type="GO" id="GO:1902600">
    <property type="term" value="P:proton transmembrane transport"/>
    <property type="evidence" value="ECO:0007669"/>
    <property type="project" value="InterPro"/>
</dbReference>
<feature type="domain" description="Cation/H+ exchanger transmembrane" evidence="11">
    <location>
        <begin position="10"/>
        <end position="375"/>
    </location>
</feature>